<evidence type="ECO:0000256" key="1">
    <source>
        <dbReference type="ARBA" id="ARBA00009156"/>
    </source>
</evidence>
<dbReference type="Pfam" id="PF02782">
    <property type="entry name" value="FGGY_C"/>
    <property type="match status" value="1"/>
</dbReference>
<dbReference type="PANTHER" id="PTHR43095:SF5">
    <property type="entry name" value="XYLULOSE KINASE"/>
    <property type="match status" value="1"/>
</dbReference>
<dbReference type="InterPro" id="IPR018485">
    <property type="entry name" value="FGGY_C"/>
</dbReference>
<dbReference type="InterPro" id="IPR043129">
    <property type="entry name" value="ATPase_NBD"/>
</dbReference>
<dbReference type="Gene3D" id="3.30.420.40">
    <property type="match status" value="2"/>
</dbReference>
<reference evidence="6 7" key="1">
    <citation type="submission" date="2022-06" db="EMBL/GenBank/DDBJ databases">
        <title>Janthinobacterium kumbetensis sp. nov., isolated from spring water in Turkey.</title>
        <authorList>
            <person name="Inan Bektas K."/>
            <person name="Belduz A.A."/>
            <person name="Canakci S."/>
            <person name="Nalcaoglu A."/>
            <person name="Ceylan E."/>
            <person name="Kati H."/>
        </authorList>
    </citation>
    <scope>NUCLEOTIDE SEQUENCE [LARGE SCALE GENOMIC DNA]</scope>
    <source>
        <strain evidence="6 7">GK</strain>
    </source>
</reference>
<comment type="caution">
    <text evidence="6">The sequence shown here is derived from an EMBL/GenBank/DDBJ whole genome shotgun (WGS) entry which is preliminary data.</text>
</comment>
<comment type="similarity">
    <text evidence="1">Belongs to the FGGY kinase family.</text>
</comment>
<dbReference type="Pfam" id="PF00370">
    <property type="entry name" value="FGGY_N"/>
    <property type="match status" value="1"/>
</dbReference>
<keyword evidence="3 6" id="KW-0418">Kinase</keyword>
<dbReference type="PIRSF" id="PIRSF000538">
    <property type="entry name" value="GlpK"/>
    <property type="match status" value="1"/>
</dbReference>
<evidence type="ECO:0000256" key="2">
    <source>
        <dbReference type="ARBA" id="ARBA00022679"/>
    </source>
</evidence>
<feature type="domain" description="Carbohydrate kinase FGGY N-terminal" evidence="4">
    <location>
        <begin position="10"/>
        <end position="258"/>
    </location>
</feature>
<evidence type="ECO:0000313" key="7">
    <source>
        <dbReference type="Proteomes" id="UP001202243"/>
    </source>
</evidence>
<sequence length="526" mass="57830">MTSAAGDGPYILSIDNGTQSVRALLFDRDGKLAAKAQVFLEAYYSDHPGWAEHDADGYWQAVCEACQQLWRGTDIAKSSVAGVAVTTQRGTVVNVDEHGAPLRPAITWLDQRSTRDIPRLAPWWRAAFRATRLDGTIRYFRREAEINWISAHQPDIWRRTHKFLLLSGFLNHRLCGNYVDSTGSQVAYIPFDYKRHAWAGRFDWKWQALAIRRAMLPELVTPGTRMGTITAAAAAATGIPEGTPLLAAAADKACEVLGAGCVEPHVACLSYGTTATINTTNRKYVEVTRFIPPYPAAMPGAYSTEVQIFRGYWMVNWFKEQFGDRERAAAAEDGAGLSAEALFDRLVEAVPPGSMGLMLQPYWSPGIKVPGPEAKGAMIGFGDVHTRAHIYRAILEGLAYALREGKERIEQRSGIAITELRIAGGGSQSDAAMQLTADIFGLPAARAHVYESSGLGAAIAASVGLGWHADFPAAVQAMTRKGRVFQPDPGHSKVYEKLYRRVYCKMYARLQPLYREIADITGYPEK</sequence>
<dbReference type="PANTHER" id="PTHR43095">
    <property type="entry name" value="SUGAR KINASE"/>
    <property type="match status" value="1"/>
</dbReference>
<proteinExistence type="inferred from homology"/>
<dbReference type="Proteomes" id="UP001202243">
    <property type="component" value="Unassembled WGS sequence"/>
</dbReference>
<keyword evidence="2" id="KW-0808">Transferase</keyword>
<dbReference type="GO" id="GO:0016301">
    <property type="term" value="F:kinase activity"/>
    <property type="evidence" value="ECO:0007669"/>
    <property type="project" value="UniProtKB-KW"/>
</dbReference>
<accession>A0ABT0WYZ1</accession>
<feature type="domain" description="Carbohydrate kinase FGGY C-terminal" evidence="5">
    <location>
        <begin position="269"/>
        <end position="464"/>
    </location>
</feature>
<evidence type="ECO:0000259" key="5">
    <source>
        <dbReference type="Pfam" id="PF02782"/>
    </source>
</evidence>
<dbReference type="InterPro" id="IPR000577">
    <property type="entry name" value="Carb_kinase_FGGY"/>
</dbReference>
<keyword evidence="7" id="KW-1185">Reference proteome</keyword>
<dbReference type="SUPFAM" id="SSF53067">
    <property type="entry name" value="Actin-like ATPase domain"/>
    <property type="match status" value="2"/>
</dbReference>
<dbReference type="EMBL" id="JAMQGR010000018">
    <property type="protein sequence ID" value="MCM2569244.1"/>
    <property type="molecule type" value="Genomic_DNA"/>
</dbReference>
<dbReference type="RefSeq" id="WP_251351889.1">
    <property type="nucleotide sequence ID" value="NZ_JAMQGR010000018.1"/>
</dbReference>
<dbReference type="InterPro" id="IPR050406">
    <property type="entry name" value="FGGY_Carb_Kinase"/>
</dbReference>
<evidence type="ECO:0000259" key="4">
    <source>
        <dbReference type="Pfam" id="PF00370"/>
    </source>
</evidence>
<gene>
    <name evidence="6" type="ORF">NCG91_26820</name>
</gene>
<evidence type="ECO:0000256" key="3">
    <source>
        <dbReference type="ARBA" id="ARBA00022777"/>
    </source>
</evidence>
<dbReference type="CDD" id="cd07779">
    <property type="entry name" value="ASKHA_NBD_FGGY_YgcE-like"/>
    <property type="match status" value="1"/>
</dbReference>
<evidence type="ECO:0000313" key="6">
    <source>
        <dbReference type="EMBL" id="MCM2569244.1"/>
    </source>
</evidence>
<organism evidence="6 7">
    <name type="scientific">Janthinobacterium kumbetense</name>
    <dbReference type="NCBI Taxonomy" id="2950280"/>
    <lineage>
        <taxon>Bacteria</taxon>
        <taxon>Pseudomonadati</taxon>
        <taxon>Pseudomonadota</taxon>
        <taxon>Betaproteobacteria</taxon>
        <taxon>Burkholderiales</taxon>
        <taxon>Oxalobacteraceae</taxon>
        <taxon>Janthinobacterium</taxon>
    </lineage>
</organism>
<dbReference type="InterPro" id="IPR018484">
    <property type="entry name" value="FGGY_N"/>
</dbReference>
<name>A0ABT0WYZ1_9BURK</name>
<protein>
    <submittedName>
        <fullName evidence="6">FGGY-family carbohydrate kinase</fullName>
    </submittedName>
</protein>